<feature type="binding site" evidence="2">
    <location>
        <position position="101"/>
    </location>
    <ligand>
        <name>Fe cation</name>
        <dbReference type="ChEBI" id="CHEBI:24875"/>
    </ligand>
</feature>
<dbReference type="InterPro" id="IPR012093">
    <property type="entry name" value="Pirin"/>
</dbReference>
<dbReference type="PANTHER" id="PTHR43212:SF3">
    <property type="entry name" value="QUERCETIN 2,3-DIOXYGENASE"/>
    <property type="match status" value="1"/>
</dbReference>
<accession>A0A1U7CQY5</accession>
<dbReference type="EMBL" id="CP019082">
    <property type="protein sequence ID" value="APW61318.1"/>
    <property type="molecule type" value="Genomic_DNA"/>
</dbReference>
<evidence type="ECO:0000256" key="3">
    <source>
        <dbReference type="RuleBase" id="RU003457"/>
    </source>
</evidence>
<dbReference type="Pfam" id="PF02678">
    <property type="entry name" value="Pirin"/>
    <property type="match status" value="1"/>
</dbReference>
<name>A0A1U7CQY5_9BACT</name>
<feature type="domain" description="Pirin N-terminal" evidence="4">
    <location>
        <begin position="12"/>
        <end position="119"/>
    </location>
</feature>
<dbReference type="GO" id="GO:0046872">
    <property type="term" value="F:metal ion binding"/>
    <property type="evidence" value="ECO:0007669"/>
    <property type="project" value="UniProtKB-KW"/>
</dbReference>
<evidence type="ECO:0000259" key="4">
    <source>
        <dbReference type="Pfam" id="PF02678"/>
    </source>
</evidence>
<keyword evidence="6" id="KW-0223">Dioxygenase</keyword>
<dbReference type="InterPro" id="IPR011051">
    <property type="entry name" value="RmlC_Cupin_sf"/>
</dbReference>
<sequence>MLHVRKAADRGGADYGWLQTAHTFSFSVYHDPDYMGFRHLRVINEDVVGPAKGFQKHPHRDMEIITYVLSGALEHRDDLGNASVLRAGELQRMTAGTGIRHSEANPSVDEPVHLYQIWVFPDREGLEPGYEQKGFDEADRQGKWQVVVSPDGRDGSLVIHQNVSILLADLGTGQVLERPIAEGRHAWVQVIRGPVVVNGEPLETSDALAISDESSVSIKAEGPSEILLFDLA</sequence>
<comment type="similarity">
    <text evidence="1 3">Belongs to the pirin family.</text>
</comment>
<protein>
    <submittedName>
        <fullName evidence="6">Quercetin 2,3-dioxygenase</fullName>
        <ecNumber evidence="6">1.13.11.24</ecNumber>
    </submittedName>
</protein>
<evidence type="ECO:0000256" key="1">
    <source>
        <dbReference type="ARBA" id="ARBA00008416"/>
    </source>
</evidence>
<dbReference type="PANTHER" id="PTHR43212">
    <property type="entry name" value="QUERCETIN 2,3-DIOXYGENASE"/>
    <property type="match status" value="1"/>
</dbReference>
<dbReference type="KEGG" id="pbor:BSF38_02832"/>
<dbReference type="InterPro" id="IPR003829">
    <property type="entry name" value="Pirin_N_dom"/>
</dbReference>
<dbReference type="SUPFAM" id="SSF51182">
    <property type="entry name" value="RmlC-like cupins"/>
    <property type="match status" value="1"/>
</dbReference>
<evidence type="ECO:0000313" key="6">
    <source>
        <dbReference type="EMBL" id="APW61318.1"/>
    </source>
</evidence>
<dbReference type="Proteomes" id="UP000186309">
    <property type="component" value="Chromosome"/>
</dbReference>
<dbReference type="EC" id="1.13.11.24" evidence="6"/>
<dbReference type="OrthoDB" id="321327at2"/>
<dbReference type="PIRSF" id="PIRSF006232">
    <property type="entry name" value="Pirin"/>
    <property type="match status" value="1"/>
</dbReference>
<feature type="domain" description="Quercetin 2,3-dioxygenase C-terminal cupin" evidence="5">
    <location>
        <begin position="146"/>
        <end position="231"/>
    </location>
</feature>
<organism evidence="6 7">
    <name type="scientific">Paludisphaera borealis</name>
    <dbReference type="NCBI Taxonomy" id="1387353"/>
    <lineage>
        <taxon>Bacteria</taxon>
        <taxon>Pseudomonadati</taxon>
        <taxon>Planctomycetota</taxon>
        <taxon>Planctomycetia</taxon>
        <taxon>Isosphaerales</taxon>
        <taxon>Isosphaeraceae</taxon>
        <taxon>Paludisphaera</taxon>
    </lineage>
</organism>
<dbReference type="CDD" id="cd20311">
    <property type="entry name" value="cupin_Yhhw_C"/>
    <property type="match status" value="1"/>
</dbReference>
<proteinExistence type="inferred from homology"/>
<dbReference type="RefSeq" id="WP_076350888.1">
    <property type="nucleotide sequence ID" value="NZ_CP019082.1"/>
</dbReference>
<dbReference type="InterPro" id="IPR014710">
    <property type="entry name" value="RmlC-like_jellyroll"/>
</dbReference>
<keyword evidence="2" id="KW-0479">Metal-binding</keyword>
<feature type="binding site" evidence="2">
    <location>
        <position position="57"/>
    </location>
    <ligand>
        <name>Fe cation</name>
        <dbReference type="ChEBI" id="CHEBI:24875"/>
    </ligand>
</feature>
<evidence type="ECO:0000259" key="5">
    <source>
        <dbReference type="Pfam" id="PF17954"/>
    </source>
</evidence>
<evidence type="ECO:0000256" key="2">
    <source>
        <dbReference type="PIRSR" id="PIRSR006232-1"/>
    </source>
</evidence>
<keyword evidence="7" id="KW-1185">Reference proteome</keyword>
<dbReference type="STRING" id="1387353.BSF38_02832"/>
<dbReference type="InterPro" id="IPR041602">
    <property type="entry name" value="Quercetinase_C"/>
</dbReference>
<keyword evidence="2" id="KW-0408">Iron</keyword>
<dbReference type="Gene3D" id="2.60.120.10">
    <property type="entry name" value="Jelly Rolls"/>
    <property type="match status" value="2"/>
</dbReference>
<comment type="cofactor">
    <cofactor evidence="2">
        <name>Fe cation</name>
        <dbReference type="ChEBI" id="CHEBI:24875"/>
    </cofactor>
    <text evidence="2">Binds 1 Fe cation per subunit.</text>
</comment>
<dbReference type="AlphaFoldDB" id="A0A1U7CQY5"/>
<evidence type="ECO:0000313" key="7">
    <source>
        <dbReference type="Proteomes" id="UP000186309"/>
    </source>
</evidence>
<feature type="binding site" evidence="2">
    <location>
        <position position="103"/>
    </location>
    <ligand>
        <name>Fe cation</name>
        <dbReference type="ChEBI" id="CHEBI:24875"/>
    </ligand>
</feature>
<dbReference type="GO" id="GO:0008127">
    <property type="term" value="F:quercetin 2,3-dioxygenase activity"/>
    <property type="evidence" value="ECO:0007669"/>
    <property type="project" value="UniProtKB-EC"/>
</dbReference>
<feature type="binding site" evidence="2">
    <location>
        <position position="59"/>
    </location>
    <ligand>
        <name>Fe cation</name>
        <dbReference type="ChEBI" id="CHEBI:24875"/>
    </ligand>
</feature>
<dbReference type="Pfam" id="PF17954">
    <property type="entry name" value="Pirin_C_2"/>
    <property type="match status" value="1"/>
</dbReference>
<keyword evidence="6" id="KW-0560">Oxidoreductase</keyword>
<gene>
    <name evidence="6" type="primary">yhhW</name>
    <name evidence="6" type="ORF">BSF38_02832</name>
</gene>
<reference evidence="7" key="1">
    <citation type="submission" date="2016-12" db="EMBL/GenBank/DDBJ databases">
        <title>Comparative genomics of four Isosphaeraceae planctomycetes: a common pool of plasmids and glycoside hydrolase genes.</title>
        <authorList>
            <person name="Ivanova A."/>
        </authorList>
    </citation>
    <scope>NUCLEOTIDE SEQUENCE [LARGE SCALE GENOMIC DNA]</scope>
    <source>
        <strain evidence="7">PX4</strain>
    </source>
</reference>
<dbReference type="CDD" id="cd02910">
    <property type="entry name" value="cupin_Yhhw_N"/>
    <property type="match status" value="1"/>
</dbReference>